<feature type="transmembrane region" description="Helical" evidence="6">
    <location>
        <begin position="352"/>
        <end position="371"/>
    </location>
</feature>
<keyword evidence="3 6" id="KW-1133">Transmembrane helix</keyword>
<dbReference type="PANTHER" id="PTHR43027">
    <property type="entry name" value="DOXORUBICIN RESISTANCE ABC TRANSPORTER PERMEASE PROTEIN DRRC-RELATED"/>
    <property type="match status" value="1"/>
</dbReference>
<feature type="transmembrane region" description="Helical" evidence="6">
    <location>
        <begin position="28"/>
        <end position="48"/>
    </location>
</feature>
<accession>A0A2T5G751</accession>
<evidence type="ECO:0000313" key="8">
    <source>
        <dbReference type="EMBL" id="PTQ52010.1"/>
    </source>
</evidence>
<evidence type="ECO:0000313" key="9">
    <source>
        <dbReference type="Proteomes" id="UP000244016"/>
    </source>
</evidence>
<keyword evidence="8" id="KW-0067">ATP-binding</keyword>
<evidence type="ECO:0000259" key="7">
    <source>
        <dbReference type="Pfam" id="PF12698"/>
    </source>
</evidence>
<keyword evidence="4 6" id="KW-0472">Membrane</keyword>
<proteinExistence type="predicted"/>
<reference evidence="8 9" key="1">
    <citation type="submission" date="2017-08" db="EMBL/GenBank/DDBJ databases">
        <title>Burning lignite coal seam in the remote Altai Mountains harbors a hydrogen-driven thermophilic microbial community.</title>
        <authorList>
            <person name="Kadnikov V.V."/>
            <person name="Mardanov A.V."/>
            <person name="Ivasenko D."/>
            <person name="Beletsky A.V."/>
            <person name="Karnachuk O.V."/>
            <person name="Ravin N.V."/>
        </authorList>
    </citation>
    <scope>NUCLEOTIDE SEQUENCE [LARGE SCALE GENOMIC DNA]</scope>
    <source>
        <strain evidence="8">AL31</strain>
    </source>
</reference>
<keyword evidence="2 6" id="KW-0812">Transmembrane</keyword>
<dbReference type="AlphaFoldDB" id="A0A2T5G751"/>
<comment type="caution">
    <text evidence="8">The sequence shown here is derived from an EMBL/GenBank/DDBJ whole genome shotgun (WGS) entry which is preliminary data.</text>
</comment>
<feature type="transmembrane region" description="Helical" evidence="6">
    <location>
        <begin position="408"/>
        <end position="430"/>
    </location>
</feature>
<evidence type="ECO:0000256" key="5">
    <source>
        <dbReference type="SAM" id="MobiDB-lite"/>
    </source>
</evidence>
<evidence type="ECO:0000256" key="2">
    <source>
        <dbReference type="ARBA" id="ARBA00022692"/>
    </source>
</evidence>
<sequence>MQGNHGFFSSFLAVLRLRFVSALANPRALLLSLALPLGFAAILGLFIPSETSGGKDEKGKAFPVRPFVTLGVALQEGGTVPDRVLDAFRAERGIAVVPVEEHLAEKSGRVEELLARRTVDALLLIPRSALSAMPAGGIPAPSDVLRQGSTSEGLSSEKGQGEGPGALLLVGPYAEDLREYLTLAVHLAFLRLANAEDGNTAGERHGEIVVHENNVRAMPDAPQGAEENTGAETTGSTSRASFPRTVLALALFFSLYQTLGDGAFLAEEKALGTWMRLRTLPASENGWALGHLGGIWFSRTFEVLFVLALASVFFSLPIANPGIIATAGALFVLVAAGAGVFVGSFFPGAAAYRAFAILLAVVSAMLSGTFWPPDVVSPTMQALAAWIPQSWAVDALLVGTSGGSWRDAAFALSLLAGTVAGSLLLATWGLHRALRA</sequence>
<feature type="compositionally biased region" description="Polar residues" evidence="5">
    <location>
        <begin position="147"/>
        <end position="158"/>
    </location>
</feature>
<evidence type="ECO:0000256" key="1">
    <source>
        <dbReference type="ARBA" id="ARBA00004141"/>
    </source>
</evidence>
<evidence type="ECO:0000256" key="4">
    <source>
        <dbReference type="ARBA" id="ARBA00023136"/>
    </source>
</evidence>
<feature type="region of interest" description="Disordered" evidence="5">
    <location>
        <begin position="219"/>
        <end position="238"/>
    </location>
</feature>
<feature type="region of interest" description="Disordered" evidence="5">
    <location>
        <begin position="139"/>
        <end position="161"/>
    </location>
</feature>
<comment type="subcellular location">
    <subcellularLocation>
        <location evidence="1">Membrane</location>
        <topology evidence="1">Multi-pass membrane protein</topology>
    </subcellularLocation>
</comment>
<feature type="transmembrane region" description="Helical" evidence="6">
    <location>
        <begin position="296"/>
        <end position="316"/>
    </location>
</feature>
<dbReference type="GO" id="GO:0140359">
    <property type="term" value="F:ABC-type transporter activity"/>
    <property type="evidence" value="ECO:0007669"/>
    <property type="project" value="InterPro"/>
</dbReference>
<dbReference type="Proteomes" id="UP000244016">
    <property type="component" value="Unassembled WGS sequence"/>
</dbReference>
<evidence type="ECO:0000256" key="6">
    <source>
        <dbReference type="SAM" id="Phobius"/>
    </source>
</evidence>
<feature type="transmembrane region" description="Helical" evidence="6">
    <location>
        <begin position="323"/>
        <end position="346"/>
    </location>
</feature>
<dbReference type="InterPro" id="IPR013525">
    <property type="entry name" value="ABC2_TM"/>
</dbReference>
<dbReference type="Pfam" id="PF12698">
    <property type="entry name" value="ABC2_membrane_3"/>
    <property type="match status" value="1"/>
</dbReference>
<dbReference type="GO" id="GO:0016020">
    <property type="term" value="C:membrane"/>
    <property type="evidence" value="ECO:0007669"/>
    <property type="project" value="UniProtKB-SubCell"/>
</dbReference>
<evidence type="ECO:0000256" key="3">
    <source>
        <dbReference type="ARBA" id="ARBA00022989"/>
    </source>
</evidence>
<dbReference type="PANTHER" id="PTHR43027:SF1">
    <property type="entry name" value="DOXORUBICIN RESISTANCE ABC TRANSPORTER PERMEASE PROTEIN DRRC-RELATED"/>
    <property type="match status" value="1"/>
</dbReference>
<feature type="domain" description="ABC-2 type transporter transmembrane" evidence="7">
    <location>
        <begin position="235"/>
        <end position="427"/>
    </location>
</feature>
<organism evidence="8 9">
    <name type="scientific">Brockia lithotrophica</name>
    <dbReference type="NCBI Taxonomy" id="933949"/>
    <lineage>
        <taxon>Bacteria</taxon>
        <taxon>Bacillati</taxon>
        <taxon>Bacillota</taxon>
        <taxon>Bacilli</taxon>
        <taxon>Bacillales</taxon>
        <taxon>Bacillales Family X. Incertae Sedis</taxon>
        <taxon>Brockia</taxon>
    </lineage>
</organism>
<dbReference type="GO" id="GO:0005524">
    <property type="term" value="F:ATP binding"/>
    <property type="evidence" value="ECO:0007669"/>
    <property type="project" value="UniProtKB-KW"/>
</dbReference>
<gene>
    <name evidence="8" type="ORF">BLITH_0977</name>
</gene>
<name>A0A2T5G751_9BACL</name>
<keyword evidence="8" id="KW-0547">Nucleotide-binding</keyword>
<dbReference type="InterPro" id="IPR052902">
    <property type="entry name" value="ABC-2_transporter"/>
</dbReference>
<dbReference type="EMBL" id="PEBW01000003">
    <property type="protein sequence ID" value="PTQ52010.1"/>
    <property type="molecule type" value="Genomic_DNA"/>
</dbReference>
<protein>
    <submittedName>
        <fullName evidence="8">Putative ABC transporter (ATP-binding protein)</fullName>
    </submittedName>
</protein>